<feature type="compositionally biased region" description="Basic and acidic residues" evidence="7">
    <location>
        <begin position="1450"/>
        <end position="1471"/>
    </location>
</feature>
<evidence type="ECO:0000313" key="12">
    <source>
        <dbReference type="Proteomes" id="UP001497472"/>
    </source>
</evidence>
<dbReference type="InterPro" id="IPR035979">
    <property type="entry name" value="RBD_domain_sf"/>
</dbReference>
<dbReference type="Pfam" id="PF01753">
    <property type="entry name" value="zf-MYND"/>
    <property type="match status" value="1"/>
</dbReference>
<dbReference type="PROSITE" id="PS50102">
    <property type="entry name" value="RRM"/>
    <property type="match status" value="1"/>
</dbReference>
<evidence type="ECO:0000259" key="9">
    <source>
        <dbReference type="PROSITE" id="PS50304"/>
    </source>
</evidence>
<keyword evidence="3" id="KW-0862">Zinc</keyword>
<dbReference type="Pfam" id="PF00567">
    <property type="entry name" value="TUDOR"/>
    <property type="match status" value="2"/>
</dbReference>
<keyword evidence="4 6" id="KW-0694">RNA-binding</keyword>
<evidence type="ECO:0000256" key="7">
    <source>
        <dbReference type="SAM" id="MobiDB-lite"/>
    </source>
</evidence>
<evidence type="ECO:0000256" key="3">
    <source>
        <dbReference type="ARBA" id="ARBA00022833"/>
    </source>
</evidence>
<proteinExistence type="predicted"/>
<evidence type="ECO:0000256" key="5">
    <source>
        <dbReference type="PROSITE-ProRule" id="PRU00134"/>
    </source>
</evidence>
<dbReference type="SUPFAM" id="SSF54928">
    <property type="entry name" value="RNA-binding domain, RBD"/>
    <property type="match status" value="1"/>
</dbReference>
<dbReference type="EMBL" id="CAVLEF010000215">
    <property type="protein sequence ID" value="CAK1553238.1"/>
    <property type="molecule type" value="Genomic_DNA"/>
</dbReference>
<feature type="compositionally biased region" description="Basic and acidic residues" evidence="7">
    <location>
        <begin position="1426"/>
        <end position="1441"/>
    </location>
</feature>
<dbReference type="Gene3D" id="2.30.30.140">
    <property type="match status" value="2"/>
</dbReference>
<comment type="caution">
    <text evidence="11">The sequence shown here is derived from an EMBL/GenBank/DDBJ whole genome shotgun (WGS) entry which is preliminary data.</text>
</comment>
<feature type="compositionally biased region" description="Basic and acidic residues" evidence="7">
    <location>
        <begin position="116"/>
        <end position="126"/>
    </location>
</feature>
<dbReference type="Pfam" id="PF00076">
    <property type="entry name" value="RRM_1"/>
    <property type="match status" value="1"/>
</dbReference>
<dbReference type="CDD" id="cd20444">
    <property type="entry name" value="Tudor_vreteno-like_rpt1"/>
    <property type="match status" value="1"/>
</dbReference>
<evidence type="ECO:0000256" key="4">
    <source>
        <dbReference type="ARBA" id="ARBA00022884"/>
    </source>
</evidence>
<keyword evidence="12" id="KW-1185">Reference proteome</keyword>
<feature type="region of interest" description="Disordered" evidence="7">
    <location>
        <begin position="115"/>
        <end position="164"/>
    </location>
</feature>
<dbReference type="PANTHER" id="PTHR22948">
    <property type="entry name" value="TUDOR DOMAIN CONTAINING PROTEIN"/>
    <property type="match status" value="1"/>
</dbReference>
<dbReference type="InterPro" id="IPR012677">
    <property type="entry name" value="Nucleotide-bd_a/b_plait_sf"/>
</dbReference>
<accession>A0AAV1JWF4</accession>
<feature type="region of interest" description="Disordered" evidence="7">
    <location>
        <begin position="1358"/>
        <end position="1562"/>
    </location>
</feature>
<dbReference type="Gene3D" id="2.40.50.90">
    <property type="match status" value="1"/>
</dbReference>
<sequence length="2452" mass="277717">MSTQAYGFKDWDPMKDDYNDSLYDAQYADENTESGVQLDHSKLYITNIPQTLNEEGLKLVFTKYGSVIKLYMSRDPKKRYALVIYESPSEAKLAMIKLNRAEPLKLNVSIAHKKNNQSDDYKDRSARPSASYSRPSFTKDKEDTSSISSKVVYNQNRNMMDNDEDYDDDDGSLTLDAELHLELTHLKLEELALQKQELKYRQQLLMLNKAGGKKQHNPLASRVITSDGKIVLKAAPDRSEPAVDTTYSGAGDSKDACSCQAKTWNEPSDDSSTPSTCILFSEERPDCKAKSDMTDLVSDKLVKSVDFTNKTSRSKSRCTDFSKSLSRKSDLSRFTEVSKSDVTSKREVCKNVVKKSEISCDLKFDYDDGDDEDETNRLIQLRNADYMDIVEEDMKIVIALAGYPKSKMRLKQMEIFQRSINDIMDMQFKSGLLKKTPTFLDYYLNRGAIICICKDIETRDWMVRVSPGLQERMSNNLLLLKAKIKRLCVAVMKIPQRCWPSSAQDAFKLLQYFNPTLNTHLWKIYAQKIVDNVECTSFLIDRISGEIIRGPTFKNVIDYTQMDFEVTGFTEIYYDCFLSDMEDELHSVASRVKLLEDIRSCENTPRVAQESNEMSAETEKSDKSDNSGARDTINERVDSATGMEADGKGEPKEIEKEINRIEEPWFQCEPSIEDPQSKNREDNIESYEPTSAAMSDKTESVFASSDNLVISRNNLNIDSNRGIAYHRRTNYLHVENELKIAITLEGYPQEKLEGNHIRRFKHLLKEYIHKDMKIHRFDNMIIPKFQDVYLSNGAVIYICDSLETKDYLNESLPKFMNSTGLKLTFREVQNLLRYTRLVMRLSKELANVESIEILLHLKNRYPKLKPDCWKYYSDIAGKQKRQFGVDPESLEVIKSPDFDPTYEGETLVFRIIDRQKRCTSEDPSTKENEDPDGVRKKLREAVVKSLYCPIEADMANLSLTRIRANHYSDLVPDDLKLYVSPTDYPEMRIDDVIFHSIKRSFEEILVDNGQSEFDYPKIHDIYLFDGVIFLICKDLLSRQWIVESLQAVDKRVNVNLKATEFRGAVGIVSFFLNTDRDADDVIAHLQAQNPRLRTKYWRKITVSRDRGTLDVVLQIDKLSAQVIMDKNFKGTIDDSIVSFKLGHLKSLITRKLCSATTPSIKSGTSNYRLSPERNRSPDLMEEAETKRINTHESEVFFLTHVNVKSDSDKSTYTIPKASKHSYCKMNLKLPPNLLPDKDGVDMIFDLLQDKNPGLNTELWKINSARHSKGSFSVLIDKQSAAVIKSKEFNPSLKVPELQRYRKRCLACGERGEYYCAGCGVAPYCSPQCQRQDWVARHKSVCHNLSRLSEGLEINTQNKQDNSVVADTSFRPRKHLRPKYQDNGETSSEPSEGMDKHYCEKKTKSSANRRNFSPKNANLRRPNVLDVKVDKDSGNIKAESTKSNEIAQTKIGDERQLDKKESLVDSANERSGNENPGLRPPVGTTNRNEVTRPAVMYRKKEIIGKKTEPPTNIMLRSPTRSDRDKSLTGSHPNLTSGSDLNQDSSTSHRVATRNKRKYPNDDTSVKDELFDIKKQLSAMMEMLSVQNVNQKEFMDKVSGDINDIKNEITLIKGISQTLTEKCHLLSSEMTSLKTKTSENEAKIESLEVNIGKLSTPTNLPLESILGELNERQERSRNVIICGISDAQYENKEEKIAADTKEILRITKKIIPQCPEPNYIMRLGKFNPEKRRPVKVSYDSKDLVKELLRNKNAVSSEQIKLFSDKTPKQQEQIKELKIELERRINNGEKDLIIKYPVLHYNCMRPILAPRMPNIYRGFSLRTAVSAPRSTVASNERSTIRPTKEVQQEKVPIPASIPTIEILPKLSIVSTFSIGDNLLLSVDAEAENCHTKQKGFICLAVNHASEEKYSLLCGDYCAECKANDKAFVPKPGDLFSYNNPEDEDSWYRARCLNSTTAALIDACQIVKLTEGVCRKVPAKYQDIPEFCCVLDAGNIEVGDNLSATIIAKESCESARVDLQKAETGVKVGQGTITRWSPDIELPLPAVATRSAFAIPQVLRPPLINNSLVVLVEAVHLDAIYVRPADREATRRYNEALQEAIMCCHGGTPLKEPPASGQMVIAKFTDGNHYRALVTRTNVRQNVYLLEYVDFGNVDTNTLQNMYPCPDQLSIECQPTVVSKVKIVSEHPTLSEPAKQYIEWIRDGEVEMVLTLPDGAKTAPSGSEAVLTLEKNKENFNKKVVEMCTPGWKLIEKSGTDVVELQPVMFNDMKFVGIPSSRCELVVLDVSGLEIGMLGGYPKGEASASYILEQLPDQLAEYCNSDLGREPYLPVVDEMCIAQCPPDESWYRAVLCEQKMGAGGTEAQVYYIDYGNLATVPVKILRKMLPDFVKGVPALASHVQIRGFPEKPTVDQLKRAIAYLNLDEQCRGLLSITNCKKTDNADYEADAPGLLAAMGV</sequence>
<dbReference type="InterPro" id="IPR035437">
    <property type="entry name" value="SNase_OB-fold_sf"/>
</dbReference>
<feature type="compositionally biased region" description="Basic and acidic residues" evidence="7">
    <location>
        <begin position="1392"/>
        <end position="1402"/>
    </location>
</feature>
<dbReference type="InterPro" id="IPR000504">
    <property type="entry name" value="RRM_dom"/>
</dbReference>
<dbReference type="SUPFAM" id="SSF144232">
    <property type="entry name" value="HIT/MYND zinc finger-like"/>
    <property type="match status" value="1"/>
</dbReference>
<dbReference type="PROSITE" id="PS50865">
    <property type="entry name" value="ZF_MYND_2"/>
    <property type="match status" value="1"/>
</dbReference>
<dbReference type="Proteomes" id="UP001497472">
    <property type="component" value="Unassembled WGS sequence"/>
</dbReference>
<feature type="domain" description="Tudor" evidence="9">
    <location>
        <begin position="2325"/>
        <end position="2387"/>
    </location>
</feature>
<feature type="domain" description="RRM" evidence="8">
    <location>
        <begin position="41"/>
        <end position="113"/>
    </location>
</feature>
<gene>
    <name evidence="11" type="ORF">LNINA_LOCUS12248</name>
</gene>
<keyword evidence="2 5" id="KW-0863">Zinc-finger</keyword>
<dbReference type="PANTHER" id="PTHR22948:SF76">
    <property type="entry name" value="FI20010P1-RELATED"/>
    <property type="match status" value="1"/>
</dbReference>
<dbReference type="PROSITE" id="PS01360">
    <property type="entry name" value="ZF_MYND_1"/>
    <property type="match status" value="1"/>
</dbReference>
<organism evidence="11 12">
    <name type="scientific">Leptosia nina</name>
    <dbReference type="NCBI Taxonomy" id="320188"/>
    <lineage>
        <taxon>Eukaryota</taxon>
        <taxon>Metazoa</taxon>
        <taxon>Ecdysozoa</taxon>
        <taxon>Arthropoda</taxon>
        <taxon>Hexapoda</taxon>
        <taxon>Insecta</taxon>
        <taxon>Pterygota</taxon>
        <taxon>Neoptera</taxon>
        <taxon>Endopterygota</taxon>
        <taxon>Lepidoptera</taxon>
        <taxon>Glossata</taxon>
        <taxon>Ditrysia</taxon>
        <taxon>Papilionoidea</taxon>
        <taxon>Pieridae</taxon>
        <taxon>Pierinae</taxon>
        <taxon>Leptosia</taxon>
    </lineage>
</organism>
<feature type="compositionally biased region" description="Polar residues" evidence="7">
    <location>
        <begin position="1404"/>
        <end position="1415"/>
    </location>
</feature>
<evidence type="ECO:0000256" key="6">
    <source>
        <dbReference type="PROSITE-ProRule" id="PRU00176"/>
    </source>
</evidence>
<feature type="domain" description="Tudor" evidence="9">
    <location>
        <begin position="2108"/>
        <end position="2168"/>
    </location>
</feature>
<dbReference type="SMART" id="SM00333">
    <property type="entry name" value="TUDOR"/>
    <property type="match status" value="2"/>
</dbReference>
<feature type="domain" description="MYND-type" evidence="10">
    <location>
        <begin position="1304"/>
        <end position="1341"/>
    </location>
</feature>
<evidence type="ECO:0000313" key="11">
    <source>
        <dbReference type="EMBL" id="CAK1553238.1"/>
    </source>
</evidence>
<feature type="compositionally biased region" description="Low complexity" evidence="7">
    <location>
        <begin position="127"/>
        <end position="136"/>
    </location>
</feature>
<feature type="region of interest" description="Disordered" evidence="7">
    <location>
        <begin position="603"/>
        <end position="652"/>
    </location>
</feature>
<dbReference type="CDD" id="cd00590">
    <property type="entry name" value="RRM_SF"/>
    <property type="match status" value="1"/>
</dbReference>
<evidence type="ECO:0000259" key="8">
    <source>
        <dbReference type="PROSITE" id="PS50102"/>
    </source>
</evidence>
<evidence type="ECO:0000259" key="10">
    <source>
        <dbReference type="PROSITE" id="PS50865"/>
    </source>
</evidence>
<name>A0AAV1JWF4_9NEOP</name>
<protein>
    <submittedName>
        <fullName evidence="11">Uncharacterized protein</fullName>
    </submittedName>
</protein>
<dbReference type="InterPro" id="IPR031961">
    <property type="entry name" value="DUF4780"/>
</dbReference>
<dbReference type="Gene3D" id="3.30.70.330">
    <property type="match status" value="1"/>
</dbReference>
<feature type="compositionally biased region" description="Polar residues" evidence="7">
    <location>
        <begin position="1526"/>
        <end position="1548"/>
    </location>
</feature>
<dbReference type="PROSITE" id="PS50304">
    <property type="entry name" value="TUDOR"/>
    <property type="match status" value="2"/>
</dbReference>
<feature type="compositionally biased region" description="Polar residues" evidence="7">
    <location>
        <begin position="145"/>
        <end position="159"/>
    </location>
</feature>
<dbReference type="SMART" id="SM00360">
    <property type="entry name" value="RRM"/>
    <property type="match status" value="1"/>
</dbReference>
<evidence type="ECO:0000256" key="2">
    <source>
        <dbReference type="ARBA" id="ARBA00022771"/>
    </source>
</evidence>
<dbReference type="GO" id="GO:0008270">
    <property type="term" value="F:zinc ion binding"/>
    <property type="evidence" value="ECO:0007669"/>
    <property type="project" value="UniProtKB-KW"/>
</dbReference>
<feature type="compositionally biased region" description="Basic and acidic residues" evidence="7">
    <location>
        <begin position="1497"/>
        <end position="1507"/>
    </location>
</feature>
<dbReference type="SUPFAM" id="SSF63748">
    <property type="entry name" value="Tudor/PWWP/MBT"/>
    <property type="match status" value="2"/>
</dbReference>
<dbReference type="InterPro" id="IPR002893">
    <property type="entry name" value="Znf_MYND"/>
</dbReference>
<dbReference type="InterPro" id="IPR050621">
    <property type="entry name" value="Tudor_domain_containing"/>
</dbReference>
<evidence type="ECO:0000256" key="1">
    <source>
        <dbReference type="ARBA" id="ARBA00022723"/>
    </source>
</evidence>
<dbReference type="Gene3D" id="6.10.140.2220">
    <property type="match status" value="1"/>
</dbReference>
<dbReference type="GO" id="GO:0005737">
    <property type="term" value="C:cytoplasm"/>
    <property type="evidence" value="ECO:0007669"/>
    <property type="project" value="UniProtKB-ARBA"/>
</dbReference>
<dbReference type="InterPro" id="IPR002999">
    <property type="entry name" value="Tudor"/>
</dbReference>
<reference evidence="11 12" key="1">
    <citation type="submission" date="2023-11" db="EMBL/GenBank/DDBJ databases">
        <authorList>
            <person name="Okamura Y."/>
        </authorList>
    </citation>
    <scope>NUCLEOTIDE SEQUENCE [LARGE SCALE GENOMIC DNA]</scope>
</reference>
<keyword evidence="1" id="KW-0479">Metal-binding</keyword>
<dbReference type="Pfam" id="PF16012">
    <property type="entry name" value="DUF4780"/>
    <property type="match status" value="4"/>
</dbReference>
<dbReference type="GO" id="GO:0003723">
    <property type="term" value="F:RNA binding"/>
    <property type="evidence" value="ECO:0007669"/>
    <property type="project" value="UniProtKB-UniRule"/>
</dbReference>